<dbReference type="AlphaFoldDB" id="A0A8H6NPW8"/>
<name>A0A8H6NPW8_9PEZI</name>
<feature type="region of interest" description="Disordered" evidence="1">
    <location>
        <begin position="489"/>
        <end position="510"/>
    </location>
</feature>
<organism evidence="2 3">
    <name type="scientific">Colletotrichum musicola</name>
    <dbReference type="NCBI Taxonomy" id="2175873"/>
    <lineage>
        <taxon>Eukaryota</taxon>
        <taxon>Fungi</taxon>
        <taxon>Dikarya</taxon>
        <taxon>Ascomycota</taxon>
        <taxon>Pezizomycotina</taxon>
        <taxon>Sordariomycetes</taxon>
        <taxon>Hypocreomycetidae</taxon>
        <taxon>Glomerellales</taxon>
        <taxon>Glomerellaceae</taxon>
        <taxon>Colletotrichum</taxon>
        <taxon>Colletotrichum orchidearum species complex</taxon>
    </lineage>
</organism>
<evidence type="ECO:0000313" key="3">
    <source>
        <dbReference type="Proteomes" id="UP000639643"/>
    </source>
</evidence>
<dbReference type="EMBL" id="WIGM01000100">
    <property type="protein sequence ID" value="KAF6840385.1"/>
    <property type="molecule type" value="Genomic_DNA"/>
</dbReference>
<keyword evidence="3" id="KW-1185">Reference proteome</keyword>
<sequence>MTASIPLSSAGYPYYRRPSEAGPTPPSNFEDSGYICRSLKLSPLPERAKWLREKWESCSSGDEEPYYKQIADALDQQQVASPSPKLEPKDRGHPSVVVGVADDSSETHVAEVVSEVDPSIVSTVGVAVMHCNPRPCLFHGSPKGLAREIPCEVVYSDHLDLGRHCGLSVACAGSTIVGTTGPLLRVTLPDGAAHFALLTSHHVVSDENKNDRMALMFQGMIDAGETISSFGRETLDKNQQDIKDLEAALAKAENFERHLGSILCSSGLRAAQHVDGHSYAQDWSLVIIGPKRISDEEEMDNECGVTLGWLWYDESNENPHWKAGRSTGLTGAGSCGTVVQTMEYDCDEGKVRVRGAARMFVSPVTADQFSASWCDSGDSGAPVFGPRNPERGGRDVLGIVSGGDVVPELVQWGLCDDIERLQYVVRSDNPSFFTPTEAIVAHVQERLEEDLGGKVTVELYEHLFAKWNREGKSSEEIFQLWKQRQQEIGKMPGTTVTTDGDNEEDGRRLQ</sequence>
<evidence type="ECO:0000256" key="1">
    <source>
        <dbReference type="SAM" id="MobiDB-lite"/>
    </source>
</evidence>
<dbReference type="Proteomes" id="UP000639643">
    <property type="component" value="Unassembled WGS sequence"/>
</dbReference>
<proteinExistence type="predicted"/>
<evidence type="ECO:0000313" key="2">
    <source>
        <dbReference type="EMBL" id="KAF6840385.1"/>
    </source>
</evidence>
<protein>
    <submittedName>
        <fullName evidence="2">Uncharacterized protein</fullName>
    </submittedName>
</protein>
<reference evidence="2" key="1">
    <citation type="journal article" date="2020" name="Phytopathology">
        <title>Genome Sequence Resources of Colletotrichum truncatum, C. plurivorum, C. musicola, and C. sojae: Four Species Pathogenic to Soybean (Glycine max).</title>
        <authorList>
            <person name="Rogerio F."/>
            <person name="Boufleur T.R."/>
            <person name="Ciampi-Guillardi M."/>
            <person name="Sukno S.A."/>
            <person name="Thon M.R."/>
            <person name="Massola Junior N.S."/>
            <person name="Baroncelli R."/>
        </authorList>
    </citation>
    <scope>NUCLEOTIDE SEQUENCE</scope>
    <source>
        <strain evidence="2">LFN0074</strain>
    </source>
</reference>
<gene>
    <name evidence="2" type="ORF">CMUS01_03922</name>
</gene>
<comment type="caution">
    <text evidence="2">The sequence shown here is derived from an EMBL/GenBank/DDBJ whole genome shotgun (WGS) entry which is preliminary data.</text>
</comment>
<accession>A0A8H6NPW8</accession>
<feature type="region of interest" description="Disordered" evidence="1">
    <location>
        <begin position="1"/>
        <end position="29"/>
    </location>
</feature>